<feature type="transmembrane region" description="Helical" evidence="7">
    <location>
        <begin position="322"/>
        <end position="346"/>
    </location>
</feature>
<feature type="transmembrane region" description="Helical" evidence="7">
    <location>
        <begin position="233"/>
        <end position="254"/>
    </location>
</feature>
<dbReference type="Pfam" id="PF07690">
    <property type="entry name" value="MFS_1"/>
    <property type="match status" value="1"/>
</dbReference>
<keyword evidence="2" id="KW-0813">Transport</keyword>
<keyword evidence="8" id="KW-1185">Reference proteome</keyword>
<keyword evidence="3 7" id="KW-0812">Transmembrane</keyword>
<evidence type="ECO:0000256" key="5">
    <source>
        <dbReference type="ARBA" id="ARBA00023136"/>
    </source>
</evidence>
<feature type="transmembrane region" description="Helical" evidence="7">
    <location>
        <begin position="358"/>
        <end position="380"/>
    </location>
</feature>
<name>A0ABM0JTY2_APLCA</name>
<dbReference type="GeneID" id="101864157"/>
<feature type="region of interest" description="Disordered" evidence="6">
    <location>
        <begin position="202"/>
        <end position="221"/>
    </location>
</feature>
<evidence type="ECO:0000313" key="8">
    <source>
        <dbReference type="Proteomes" id="UP000694888"/>
    </source>
</evidence>
<evidence type="ECO:0000313" key="9">
    <source>
        <dbReference type="RefSeq" id="XP_005101411.3"/>
    </source>
</evidence>
<gene>
    <name evidence="9" type="primary">LOC101864157</name>
</gene>
<feature type="transmembrane region" description="Helical" evidence="7">
    <location>
        <begin position="298"/>
        <end position="316"/>
    </location>
</feature>
<dbReference type="Gene3D" id="1.20.1250.20">
    <property type="entry name" value="MFS general substrate transporter like domains"/>
    <property type="match status" value="1"/>
</dbReference>
<dbReference type="InterPro" id="IPR052983">
    <property type="entry name" value="MFS_Riboflavin_Transporter"/>
</dbReference>
<protein>
    <submittedName>
        <fullName evidence="9">Uncharacterized protein LOC101864157</fullName>
    </submittedName>
</protein>
<feature type="transmembrane region" description="Helical" evidence="7">
    <location>
        <begin position="71"/>
        <end position="90"/>
    </location>
</feature>
<dbReference type="InterPro" id="IPR011701">
    <property type="entry name" value="MFS"/>
</dbReference>
<feature type="transmembrane region" description="Helical" evidence="7">
    <location>
        <begin position="386"/>
        <end position="408"/>
    </location>
</feature>
<dbReference type="InterPro" id="IPR036259">
    <property type="entry name" value="MFS_trans_sf"/>
</dbReference>
<evidence type="ECO:0000256" key="1">
    <source>
        <dbReference type="ARBA" id="ARBA00004141"/>
    </source>
</evidence>
<evidence type="ECO:0000256" key="4">
    <source>
        <dbReference type="ARBA" id="ARBA00022989"/>
    </source>
</evidence>
<evidence type="ECO:0000256" key="6">
    <source>
        <dbReference type="SAM" id="MobiDB-lite"/>
    </source>
</evidence>
<proteinExistence type="predicted"/>
<organism evidence="8 9">
    <name type="scientific">Aplysia californica</name>
    <name type="common">California sea hare</name>
    <dbReference type="NCBI Taxonomy" id="6500"/>
    <lineage>
        <taxon>Eukaryota</taxon>
        <taxon>Metazoa</taxon>
        <taxon>Spiralia</taxon>
        <taxon>Lophotrochozoa</taxon>
        <taxon>Mollusca</taxon>
        <taxon>Gastropoda</taxon>
        <taxon>Heterobranchia</taxon>
        <taxon>Euthyneura</taxon>
        <taxon>Tectipleura</taxon>
        <taxon>Aplysiida</taxon>
        <taxon>Aplysioidea</taxon>
        <taxon>Aplysiidae</taxon>
        <taxon>Aplysia</taxon>
    </lineage>
</organism>
<feature type="region of interest" description="Disordered" evidence="6">
    <location>
        <begin position="144"/>
        <end position="165"/>
    </location>
</feature>
<evidence type="ECO:0000256" key="3">
    <source>
        <dbReference type="ARBA" id="ARBA00022692"/>
    </source>
</evidence>
<dbReference type="Proteomes" id="UP000694888">
    <property type="component" value="Unplaced"/>
</dbReference>
<dbReference type="PANTHER" id="PTHR43385">
    <property type="entry name" value="RIBOFLAVIN TRANSPORTER RIBJ"/>
    <property type="match status" value="1"/>
</dbReference>
<evidence type="ECO:0000256" key="7">
    <source>
        <dbReference type="SAM" id="Phobius"/>
    </source>
</evidence>
<keyword evidence="5 7" id="KW-0472">Membrane</keyword>
<accession>A0ABM0JTY2</accession>
<reference evidence="9" key="1">
    <citation type="submission" date="2025-08" db="UniProtKB">
        <authorList>
            <consortium name="RefSeq"/>
        </authorList>
    </citation>
    <scope>IDENTIFICATION</scope>
</reference>
<comment type="subcellular location">
    <subcellularLocation>
        <location evidence="1">Membrane</location>
        <topology evidence="1">Multi-pass membrane protein</topology>
    </subcellularLocation>
</comment>
<keyword evidence="4 7" id="KW-1133">Transmembrane helix</keyword>
<dbReference type="PANTHER" id="PTHR43385:SF1">
    <property type="entry name" value="RIBOFLAVIN TRANSPORTER RIBJ"/>
    <property type="match status" value="1"/>
</dbReference>
<sequence length="412" mass="46107">MAVSSGYLIEWTGGKNLGFLSSMALASTKGSIFMNLLITWYLNPGNLAPDLDQDRTKYFQQEQILDRVPSVFLVLAATFTTIHLCGFFMLSDLKSGRDVANDVEQNQIESLDPDVEPKLSLLDKRHFKKDNGIVYQPIRQHDLHDDDSLLDKDGDGYKDAETRSRSEVNLHLGTPPFQGSDIVYGKGQEAEEELLLKEFDEQEVENGQNEQQQKSTSSANAPTWRDAVRTKHFYVLWFASGSAIMANVIVSTFFKSFGQSLIKDDHFLSSIGTFMAAGLFVSRMIWGFVIDNTDLKSSLVSYYSILSLSGTFWIFTPHIGKWVFLMWTTLLASFAGGFHTVIYVSVYASFGGTNFTTIYGLVCCSGIIVTLFLPVVLSAILEHFSWSGLFFTMASGNIISLVLIVVYFPRKF</sequence>
<dbReference type="SUPFAM" id="SSF103473">
    <property type="entry name" value="MFS general substrate transporter"/>
    <property type="match status" value="1"/>
</dbReference>
<feature type="transmembrane region" description="Helical" evidence="7">
    <location>
        <begin position="266"/>
        <end position="286"/>
    </location>
</feature>
<dbReference type="RefSeq" id="XP_005101411.3">
    <property type="nucleotide sequence ID" value="XM_005101354.3"/>
</dbReference>
<feature type="transmembrane region" description="Helical" evidence="7">
    <location>
        <begin position="17"/>
        <end position="42"/>
    </location>
</feature>
<evidence type="ECO:0000256" key="2">
    <source>
        <dbReference type="ARBA" id="ARBA00022448"/>
    </source>
</evidence>